<reference evidence="7 8" key="1">
    <citation type="submission" date="2019-07" db="EMBL/GenBank/DDBJ databases">
        <authorList>
            <person name="Park Y.J."/>
            <person name="Jeong S.E."/>
            <person name="Jung H.S."/>
        </authorList>
    </citation>
    <scope>NUCLEOTIDE SEQUENCE [LARGE SCALE GENOMIC DNA]</scope>
    <source>
        <strain evidence="8">P16(2019)</strain>
    </source>
</reference>
<dbReference type="NCBIfam" id="TIGR00229">
    <property type="entry name" value="sensory_box"/>
    <property type="match status" value="1"/>
</dbReference>
<dbReference type="AlphaFoldDB" id="A0A554A0E2"/>
<dbReference type="OrthoDB" id="9812260at2"/>
<dbReference type="RefSeq" id="WP_143848390.1">
    <property type="nucleotide sequence ID" value="NZ_VLXZ01000004.1"/>
</dbReference>
<dbReference type="CDD" id="cd00130">
    <property type="entry name" value="PAS"/>
    <property type="match status" value="1"/>
</dbReference>
<name>A0A554A0E2_9BACI</name>
<dbReference type="InterPro" id="IPR000014">
    <property type="entry name" value="PAS"/>
</dbReference>
<protein>
    <submittedName>
        <fullName evidence="7">PAS domain-containing protein</fullName>
    </submittedName>
</protein>
<dbReference type="PANTHER" id="PTHR47429:SF2">
    <property type="entry name" value="PROTEIN TWIN LOV 1"/>
    <property type="match status" value="1"/>
</dbReference>
<dbReference type="PROSITE" id="PS50801">
    <property type="entry name" value="STAS"/>
    <property type="match status" value="1"/>
</dbReference>
<dbReference type="SUPFAM" id="SSF52091">
    <property type="entry name" value="SpoIIaa-like"/>
    <property type="match status" value="1"/>
</dbReference>
<feature type="domain" description="PAC" evidence="5">
    <location>
        <begin position="81"/>
        <end position="135"/>
    </location>
</feature>
<sequence>MKAIIEQAELLVKILDFTRVGILVTDPDLPDNEIIYVSEGFTSMTGYSVEETLNNNCRFLQGEETDPDAVRLLRQAIENHQSITIELLNYKKNGETFWNELTIDPVYLEEEDKHYFVGVQKDITDQKRALESFKKSQEQIRSLSAPVVPLMSGVAILPLIGQIDGPRFTEMFRNVTSEVVTKQIDTLLLDLSGLQTFDDQVVDGIYQLRDVLALIGTELLVCGMRPDLAMKSIELDRSGLGTIKTASSVKKVLSELYFHSKGD</sequence>
<feature type="domain" description="PAS" evidence="4">
    <location>
        <begin position="7"/>
        <end position="80"/>
    </location>
</feature>
<dbReference type="InterPro" id="IPR002645">
    <property type="entry name" value="STAS_dom"/>
</dbReference>
<evidence type="ECO:0000313" key="7">
    <source>
        <dbReference type="EMBL" id="TSB47160.1"/>
    </source>
</evidence>
<dbReference type="SMART" id="SM00086">
    <property type="entry name" value="PAC"/>
    <property type="match status" value="1"/>
</dbReference>
<dbReference type="SUPFAM" id="SSF55785">
    <property type="entry name" value="PYP-like sensor domain (PAS domain)"/>
    <property type="match status" value="1"/>
</dbReference>
<keyword evidence="8" id="KW-1185">Reference proteome</keyword>
<dbReference type="PROSITE" id="PS50113">
    <property type="entry name" value="PAC"/>
    <property type="match status" value="1"/>
</dbReference>
<keyword evidence="2" id="KW-0288">FMN</keyword>
<evidence type="ECO:0000259" key="4">
    <source>
        <dbReference type="PROSITE" id="PS50112"/>
    </source>
</evidence>
<evidence type="ECO:0000256" key="2">
    <source>
        <dbReference type="ARBA" id="ARBA00022643"/>
    </source>
</evidence>
<dbReference type="InterPro" id="IPR035965">
    <property type="entry name" value="PAS-like_dom_sf"/>
</dbReference>
<evidence type="ECO:0000259" key="6">
    <source>
        <dbReference type="PROSITE" id="PS50801"/>
    </source>
</evidence>
<accession>A0A554A0E2</accession>
<evidence type="ECO:0000256" key="3">
    <source>
        <dbReference type="ARBA" id="ARBA00022991"/>
    </source>
</evidence>
<gene>
    <name evidence="7" type="ORF">FN960_09130</name>
</gene>
<organism evidence="7 8">
    <name type="scientific">Alkalicoccobacillus porphyridii</name>
    <dbReference type="NCBI Taxonomy" id="2597270"/>
    <lineage>
        <taxon>Bacteria</taxon>
        <taxon>Bacillati</taxon>
        <taxon>Bacillota</taxon>
        <taxon>Bacilli</taxon>
        <taxon>Bacillales</taxon>
        <taxon>Bacillaceae</taxon>
        <taxon>Alkalicoccobacillus</taxon>
    </lineage>
</organism>
<dbReference type="Gene3D" id="3.30.450.20">
    <property type="entry name" value="PAS domain"/>
    <property type="match status" value="1"/>
</dbReference>
<dbReference type="CDD" id="cd07041">
    <property type="entry name" value="STAS_RsbR_RsbS_like"/>
    <property type="match status" value="1"/>
</dbReference>
<dbReference type="InterPro" id="IPR001610">
    <property type="entry name" value="PAC"/>
</dbReference>
<comment type="caution">
    <text evidence="7">The sequence shown here is derived from an EMBL/GenBank/DDBJ whole genome shotgun (WGS) entry which is preliminary data.</text>
</comment>
<dbReference type="Pfam" id="PF13426">
    <property type="entry name" value="PAS_9"/>
    <property type="match status" value="1"/>
</dbReference>
<feature type="domain" description="STAS" evidence="6">
    <location>
        <begin position="144"/>
        <end position="256"/>
    </location>
</feature>
<proteinExistence type="predicted"/>
<dbReference type="PANTHER" id="PTHR47429">
    <property type="entry name" value="PROTEIN TWIN LOV 1"/>
    <property type="match status" value="1"/>
</dbReference>
<evidence type="ECO:0000259" key="5">
    <source>
        <dbReference type="PROSITE" id="PS50113"/>
    </source>
</evidence>
<keyword evidence="3" id="KW-0157">Chromophore</keyword>
<evidence type="ECO:0000313" key="8">
    <source>
        <dbReference type="Proteomes" id="UP000318521"/>
    </source>
</evidence>
<dbReference type="EMBL" id="VLXZ01000004">
    <property type="protein sequence ID" value="TSB47160.1"/>
    <property type="molecule type" value="Genomic_DNA"/>
</dbReference>
<dbReference type="InterPro" id="IPR000700">
    <property type="entry name" value="PAS-assoc_C"/>
</dbReference>
<dbReference type="PROSITE" id="PS50112">
    <property type="entry name" value="PAS"/>
    <property type="match status" value="1"/>
</dbReference>
<dbReference type="Pfam" id="PF01740">
    <property type="entry name" value="STAS"/>
    <property type="match status" value="1"/>
</dbReference>
<dbReference type="Gene3D" id="3.30.750.24">
    <property type="entry name" value="STAS domain"/>
    <property type="match status" value="1"/>
</dbReference>
<keyword evidence="1" id="KW-0285">Flavoprotein</keyword>
<dbReference type="Proteomes" id="UP000318521">
    <property type="component" value="Unassembled WGS sequence"/>
</dbReference>
<dbReference type="InterPro" id="IPR036513">
    <property type="entry name" value="STAS_dom_sf"/>
</dbReference>
<evidence type="ECO:0000256" key="1">
    <source>
        <dbReference type="ARBA" id="ARBA00022630"/>
    </source>
</evidence>